<evidence type="ECO:0000313" key="12">
    <source>
        <dbReference type="EMBL" id="KAF5842507.1"/>
    </source>
</evidence>
<dbReference type="Pfam" id="PF13832">
    <property type="entry name" value="zf-HC5HC2H_2"/>
    <property type="match status" value="1"/>
</dbReference>
<evidence type="ECO:0000256" key="1">
    <source>
        <dbReference type="ARBA" id="ARBA00004123"/>
    </source>
</evidence>
<feature type="domain" description="PHD-type" evidence="10">
    <location>
        <begin position="312"/>
        <end position="367"/>
    </location>
</feature>
<dbReference type="PANTHER" id="PTHR13793">
    <property type="entry name" value="PHD FINGER PROTEINS"/>
    <property type="match status" value="1"/>
</dbReference>
<dbReference type="InterPro" id="IPR019786">
    <property type="entry name" value="Zinc_finger_PHD-type_CS"/>
</dbReference>
<evidence type="ECO:0000256" key="4">
    <source>
        <dbReference type="ARBA" id="ARBA00022771"/>
    </source>
</evidence>
<dbReference type="InterPro" id="IPR050701">
    <property type="entry name" value="Histone_Mod_Regulator"/>
</dbReference>
<keyword evidence="13" id="KW-1185">Reference proteome</keyword>
<dbReference type="InterPro" id="IPR019787">
    <property type="entry name" value="Znf_PHD-finger"/>
</dbReference>
<dbReference type="Pfam" id="PF00628">
    <property type="entry name" value="PHD"/>
    <property type="match status" value="1"/>
</dbReference>
<evidence type="ECO:0000256" key="2">
    <source>
        <dbReference type="ARBA" id="ARBA00022679"/>
    </source>
</evidence>
<dbReference type="Pfam" id="PF05964">
    <property type="entry name" value="FYRN"/>
    <property type="match status" value="1"/>
</dbReference>
<name>A0ABQ7H6P2_DUNSA</name>
<accession>A0ABQ7H6P2</accession>
<keyword evidence="2" id="KW-0808">Transferase</keyword>
<dbReference type="InterPro" id="IPR003888">
    <property type="entry name" value="FYrich_N"/>
</dbReference>
<evidence type="ECO:0000256" key="3">
    <source>
        <dbReference type="ARBA" id="ARBA00022723"/>
    </source>
</evidence>
<reference evidence="12" key="1">
    <citation type="submission" date="2017-08" db="EMBL/GenBank/DDBJ databases">
        <authorList>
            <person name="Polle J.E."/>
            <person name="Barry K."/>
            <person name="Cushman J."/>
            <person name="Schmutz J."/>
            <person name="Tran D."/>
            <person name="Hathwaick L.T."/>
            <person name="Yim W.C."/>
            <person name="Jenkins J."/>
            <person name="Mckie-Krisberg Z.M."/>
            <person name="Prochnik S."/>
            <person name="Lindquist E."/>
            <person name="Dockter R.B."/>
            <person name="Adam C."/>
            <person name="Molina H."/>
            <person name="Bunkerborg J."/>
            <person name="Jin E."/>
            <person name="Buchheim M."/>
            <person name="Magnuson J."/>
        </authorList>
    </citation>
    <scope>NUCLEOTIDE SEQUENCE</scope>
    <source>
        <strain evidence="12">CCAP 19/18</strain>
    </source>
</reference>
<dbReference type="Proteomes" id="UP000815325">
    <property type="component" value="Unassembled WGS sequence"/>
</dbReference>
<dbReference type="SUPFAM" id="SSF57903">
    <property type="entry name" value="FYVE/PHD zinc finger"/>
    <property type="match status" value="1"/>
</dbReference>
<evidence type="ECO:0000256" key="5">
    <source>
        <dbReference type="ARBA" id="ARBA00022833"/>
    </source>
</evidence>
<proteinExistence type="predicted"/>
<dbReference type="InterPro" id="IPR011011">
    <property type="entry name" value="Znf_FYVE_PHD"/>
</dbReference>
<dbReference type="InterPro" id="IPR013083">
    <property type="entry name" value="Znf_RING/FYVE/PHD"/>
</dbReference>
<evidence type="ECO:0000256" key="7">
    <source>
        <dbReference type="ARBA" id="ARBA00023242"/>
    </source>
</evidence>
<keyword evidence="6" id="KW-0156">Chromatin regulator</keyword>
<evidence type="ECO:0000259" key="11">
    <source>
        <dbReference type="PROSITE" id="PS51805"/>
    </source>
</evidence>
<evidence type="ECO:0000256" key="9">
    <source>
        <dbReference type="SAM" id="MobiDB-lite"/>
    </source>
</evidence>
<dbReference type="PANTHER" id="PTHR13793:SF140">
    <property type="entry name" value="HISTONE-LYSINE N-METHYLTRANSFERASE ATX2"/>
    <property type="match status" value="1"/>
</dbReference>
<dbReference type="SMART" id="SM00249">
    <property type="entry name" value="PHD"/>
    <property type="match status" value="1"/>
</dbReference>
<dbReference type="PROSITE" id="PS50016">
    <property type="entry name" value="ZF_PHD_2"/>
    <property type="match status" value="1"/>
</dbReference>
<keyword evidence="3" id="KW-0479">Metal-binding</keyword>
<evidence type="ECO:0000313" key="13">
    <source>
        <dbReference type="Proteomes" id="UP000815325"/>
    </source>
</evidence>
<dbReference type="Pfam" id="PF05965">
    <property type="entry name" value="FYRC"/>
    <property type="match status" value="1"/>
</dbReference>
<dbReference type="PROSITE" id="PS51805">
    <property type="entry name" value="EPHD"/>
    <property type="match status" value="1"/>
</dbReference>
<feature type="domain" description="PHD-type" evidence="11">
    <location>
        <begin position="374"/>
        <end position="460"/>
    </location>
</feature>
<dbReference type="InterPro" id="IPR003889">
    <property type="entry name" value="FYrich_C"/>
</dbReference>
<dbReference type="Gene3D" id="3.30.160.360">
    <property type="match status" value="1"/>
</dbReference>
<evidence type="ECO:0000259" key="10">
    <source>
        <dbReference type="PROSITE" id="PS50016"/>
    </source>
</evidence>
<dbReference type="EMBL" id="MU069460">
    <property type="protein sequence ID" value="KAF5842507.1"/>
    <property type="molecule type" value="Genomic_DNA"/>
</dbReference>
<keyword evidence="5" id="KW-0862">Zinc</keyword>
<keyword evidence="4 8" id="KW-0863">Zinc-finger</keyword>
<feature type="region of interest" description="Disordered" evidence="9">
    <location>
        <begin position="24"/>
        <end position="83"/>
    </location>
</feature>
<evidence type="ECO:0008006" key="14">
    <source>
        <dbReference type="Google" id="ProtNLM"/>
    </source>
</evidence>
<sequence length="460" mass="50494">AFQAFQKGMGELLEYLQTGKLPDAMVPQQNDEGFSSDSDAFDADACEGSGPTEDAALLLPAKVKSSRQRRKSKGGRRDKDGPLQFPWRVSSSLTVLDLGQIEWLRPAFHTERHIFPLNFRAVCTMSSPASGGQAAPHVLEITKAANGISPLFRISVQLSLPGVREPTAVAEGSTPGHAYTALIGESDNKNQRHKLPLQQPHVLHPAQQTRQQQLLLQEQQEQEQAQAQKHHQKMGLEMFGLTRPRLRAAIQQLPHAERCERFCSWAGDEHGGQRRTTPALTYEEKLERLLLLSPHQKLPEAITPQPCGPHVLWECDVCGEDAEYDDSVLVQCDMCGVTVHTQCYGLGRDCGAAVGGDLWLCDVCTLRDKGLKDPPACVLCPVVGGAMKRTSDWRWAHMVCASWVPEVGFGGADRVETIEGVQYVSRACLSIFCLAWMSGATLASADTVQILGRPSRMIST</sequence>
<dbReference type="PROSITE" id="PS01359">
    <property type="entry name" value="ZF_PHD_1"/>
    <property type="match status" value="1"/>
</dbReference>
<dbReference type="PROSITE" id="PS51543">
    <property type="entry name" value="FYRC"/>
    <property type="match status" value="1"/>
</dbReference>
<protein>
    <recommendedName>
        <fullName evidence="14">PHD-type domain-containing protein</fullName>
    </recommendedName>
</protein>
<dbReference type="PROSITE" id="PS51542">
    <property type="entry name" value="FYRN"/>
    <property type="match status" value="1"/>
</dbReference>
<organism evidence="12 13">
    <name type="scientific">Dunaliella salina</name>
    <name type="common">Green alga</name>
    <name type="synonym">Protococcus salinus</name>
    <dbReference type="NCBI Taxonomy" id="3046"/>
    <lineage>
        <taxon>Eukaryota</taxon>
        <taxon>Viridiplantae</taxon>
        <taxon>Chlorophyta</taxon>
        <taxon>core chlorophytes</taxon>
        <taxon>Chlorophyceae</taxon>
        <taxon>CS clade</taxon>
        <taxon>Chlamydomonadales</taxon>
        <taxon>Dunaliellaceae</taxon>
        <taxon>Dunaliella</taxon>
    </lineage>
</organism>
<dbReference type="InterPro" id="IPR001965">
    <property type="entry name" value="Znf_PHD"/>
</dbReference>
<comment type="caution">
    <text evidence="12">The sequence shown here is derived from an EMBL/GenBank/DDBJ whole genome shotgun (WGS) entry which is preliminary data.</text>
</comment>
<gene>
    <name evidence="12" type="ORF">DUNSADRAFT_6751</name>
</gene>
<evidence type="ECO:0000256" key="6">
    <source>
        <dbReference type="ARBA" id="ARBA00022853"/>
    </source>
</evidence>
<comment type="subcellular location">
    <subcellularLocation>
        <location evidence="1">Nucleus</location>
    </subcellularLocation>
</comment>
<evidence type="ECO:0000256" key="8">
    <source>
        <dbReference type="PROSITE-ProRule" id="PRU00146"/>
    </source>
</evidence>
<feature type="compositionally biased region" description="Basic residues" evidence="9">
    <location>
        <begin position="64"/>
        <end position="74"/>
    </location>
</feature>
<keyword evidence="7" id="KW-0539">Nucleus</keyword>
<feature type="non-terminal residue" evidence="12">
    <location>
        <position position="1"/>
    </location>
</feature>
<dbReference type="InterPro" id="IPR034732">
    <property type="entry name" value="EPHD"/>
</dbReference>
<dbReference type="Gene3D" id="3.30.40.10">
    <property type="entry name" value="Zinc/RING finger domain, C3HC4 (zinc finger)"/>
    <property type="match status" value="1"/>
</dbReference>